<evidence type="ECO:0000256" key="13">
    <source>
        <dbReference type="ARBA" id="ARBA00038058"/>
    </source>
</evidence>
<keyword evidence="2" id="KW-0479">Metal-binding</keyword>
<dbReference type="InterPro" id="IPR014013">
    <property type="entry name" value="Helic_SF1/SF2_ATP-bd_DinG/Rad3"/>
</dbReference>
<reference evidence="15 16" key="1">
    <citation type="submission" date="2020-10" db="EMBL/GenBank/DDBJ databases">
        <title>Ramlibacter sp. HM2 16S ribosomal RNA gene Genome sequencing and assembly.</title>
        <authorList>
            <person name="Kang M."/>
        </authorList>
    </citation>
    <scope>NUCLEOTIDE SEQUENCE [LARGE SCALE GENOMIC DNA]</scope>
    <source>
        <strain evidence="15 16">HM2</strain>
    </source>
</reference>
<dbReference type="SMART" id="SM00488">
    <property type="entry name" value="DEXDc2"/>
    <property type="match status" value="1"/>
</dbReference>
<evidence type="ECO:0000256" key="9">
    <source>
        <dbReference type="ARBA" id="ARBA00023014"/>
    </source>
</evidence>
<dbReference type="Gene3D" id="3.40.50.300">
    <property type="entry name" value="P-loop containing nucleotide triphosphate hydrolases"/>
    <property type="match status" value="2"/>
</dbReference>
<dbReference type="EMBL" id="JADDIV010000002">
    <property type="protein sequence ID" value="MBE7367522.1"/>
    <property type="molecule type" value="Genomic_DNA"/>
</dbReference>
<evidence type="ECO:0000256" key="10">
    <source>
        <dbReference type="ARBA" id="ARBA00023125"/>
    </source>
</evidence>
<protein>
    <submittedName>
        <fullName evidence="15">ATP-dependent DNA helicase</fullName>
    </submittedName>
</protein>
<evidence type="ECO:0000256" key="12">
    <source>
        <dbReference type="ARBA" id="ARBA00023235"/>
    </source>
</evidence>
<keyword evidence="8" id="KW-0408">Iron</keyword>
<dbReference type="Pfam" id="PF13307">
    <property type="entry name" value="Helicase_C_2"/>
    <property type="match status" value="1"/>
</dbReference>
<evidence type="ECO:0000256" key="8">
    <source>
        <dbReference type="ARBA" id="ARBA00023004"/>
    </source>
</evidence>
<dbReference type="SMART" id="SM00491">
    <property type="entry name" value="HELICc2"/>
    <property type="match status" value="1"/>
</dbReference>
<keyword evidence="7" id="KW-0067">ATP-binding</keyword>
<dbReference type="Pfam" id="PF06733">
    <property type="entry name" value="DEAD_2"/>
    <property type="match status" value="1"/>
</dbReference>
<keyword evidence="10" id="KW-0238">DNA-binding</keyword>
<evidence type="ECO:0000256" key="5">
    <source>
        <dbReference type="ARBA" id="ARBA00022801"/>
    </source>
</evidence>
<evidence type="ECO:0000313" key="16">
    <source>
        <dbReference type="Proteomes" id="UP000806285"/>
    </source>
</evidence>
<keyword evidence="5" id="KW-0378">Hydrolase</keyword>
<dbReference type="PROSITE" id="PS51193">
    <property type="entry name" value="HELICASE_ATP_BIND_2"/>
    <property type="match status" value="1"/>
</dbReference>
<accession>A0ABR9S2J3</accession>
<evidence type="ECO:0000259" key="14">
    <source>
        <dbReference type="PROSITE" id="PS51193"/>
    </source>
</evidence>
<sequence length="757" mass="83689">MQYTVSVRALCDFTARRGDLDLRFTPTPSAQEGIAGHQLVTSRRGPEYETEITLRGEFGPLVVRGRADGYDPVANRLEEIKTHRGDLAKQPGNHRHLHWTQAKVYGHLLCRERGLEEIEVALVYFDIASQEETEFMERHSAESLRVFFEERCGEFLAWAEQEMEHRRSRDEQLTALTFPHAEFRKGQRQLAEAVYKGAASGRCVLAQAPTGIGKTIGTLFSMLKAAAPHKLDKVFYLTAKTTGRQLALDAARQITESAPDLRLRVLELTARDKACEHPDKACHGDSCPLARGFYDRLPSARSEAVQAGCGHAGALRSIARQHQVCPYYLAQELARWADVIVGDYNYWFDGSAMLYGATLANEWKVGVLADEAHNLVERGRVMYSGTLQQGALRAARSKAPGIVRRALDKVDRALSAVGEEHPGEDAPEELSPNFINTLKQACVVMETHFAESAPGAADAALQQFYFDVLGFVRLAEEFGSHSVLELTEQAGASAPAIALRIQNLIPAPFLKPRFAAARTVTLFSATLTPPQYQIDMLGLPAETAWIDVESPFSAEQLHVRIVDRISTRYGDRQRSAAPIGRLIAEQFAAQRGNYLAFFSSFEYLDLVAGEFQREYPQVPAWVQARGMAEAERNNFLARFVPGSAGVGFAVLGGAFGEGIDLKGDRLVGAFVATLGLPQVNARNELLRERLEEAFGSGYDYAYLFPGMQKVVQAAGRVIRTTEDRGVVHLIDDRFGRMAVQGLLPQWWAVGSHRLPGA</sequence>
<dbReference type="PANTHER" id="PTHR11472">
    <property type="entry name" value="DNA REPAIR DEAD HELICASE RAD3/XP-D SUBFAMILY MEMBER"/>
    <property type="match status" value="1"/>
</dbReference>
<proteinExistence type="inferred from homology"/>
<evidence type="ECO:0000313" key="15">
    <source>
        <dbReference type="EMBL" id="MBE7367522.1"/>
    </source>
</evidence>
<dbReference type="InterPro" id="IPR010614">
    <property type="entry name" value="RAD3-like_helicase_DEAD"/>
</dbReference>
<keyword evidence="1" id="KW-0004">4Fe-4S</keyword>
<dbReference type="InterPro" id="IPR027417">
    <property type="entry name" value="P-loop_NTPase"/>
</dbReference>
<dbReference type="PANTHER" id="PTHR11472:SF34">
    <property type="entry name" value="REGULATOR OF TELOMERE ELONGATION HELICASE 1"/>
    <property type="match status" value="1"/>
</dbReference>
<evidence type="ECO:0000256" key="2">
    <source>
        <dbReference type="ARBA" id="ARBA00022723"/>
    </source>
</evidence>
<keyword evidence="11" id="KW-0234">DNA repair</keyword>
<evidence type="ECO:0000256" key="7">
    <source>
        <dbReference type="ARBA" id="ARBA00022840"/>
    </source>
</evidence>
<dbReference type="GO" id="GO:0004386">
    <property type="term" value="F:helicase activity"/>
    <property type="evidence" value="ECO:0007669"/>
    <property type="project" value="UniProtKB-KW"/>
</dbReference>
<dbReference type="InterPro" id="IPR011604">
    <property type="entry name" value="PDDEXK-like_dom_sf"/>
</dbReference>
<dbReference type="RefSeq" id="WP_193676118.1">
    <property type="nucleotide sequence ID" value="NZ_JADDIV010000002.1"/>
</dbReference>
<evidence type="ECO:0000256" key="1">
    <source>
        <dbReference type="ARBA" id="ARBA00022485"/>
    </source>
</evidence>
<dbReference type="InterPro" id="IPR006555">
    <property type="entry name" value="ATP-dep_Helicase_C"/>
</dbReference>
<organism evidence="15 16">
    <name type="scientific">Ramlibacter pallidus</name>
    <dbReference type="NCBI Taxonomy" id="2780087"/>
    <lineage>
        <taxon>Bacteria</taxon>
        <taxon>Pseudomonadati</taxon>
        <taxon>Pseudomonadota</taxon>
        <taxon>Betaproteobacteria</taxon>
        <taxon>Burkholderiales</taxon>
        <taxon>Comamonadaceae</taxon>
        <taxon>Ramlibacter</taxon>
    </lineage>
</organism>
<dbReference type="Gene3D" id="1.10.275.40">
    <property type="match status" value="1"/>
</dbReference>
<feature type="domain" description="Helicase ATP-binding" evidence="14">
    <location>
        <begin position="173"/>
        <end position="428"/>
    </location>
</feature>
<dbReference type="InterPro" id="IPR045028">
    <property type="entry name" value="DinG/Rad3-like"/>
</dbReference>
<dbReference type="Proteomes" id="UP000806285">
    <property type="component" value="Unassembled WGS sequence"/>
</dbReference>
<comment type="caution">
    <text evidence="15">The sequence shown here is derived from an EMBL/GenBank/DDBJ whole genome shotgun (WGS) entry which is preliminary data.</text>
</comment>
<evidence type="ECO:0000256" key="3">
    <source>
        <dbReference type="ARBA" id="ARBA00022741"/>
    </source>
</evidence>
<gene>
    <name evidence="15" type="ORF">IM787_08095</name>
</gene>
<dbReference type="Gene3D" id="3.90.320.10">
    <property type="match status" value="1"/>
</dbReference>
<keyword evidence="9" id="KW-0411">Iron-sulfur</keyword>
<evidence type="ECO:0000256" key="6">
    <source>
        <dbReference type="ARBA" id="ARBA00022806"/>
    </source>
</evidence>
<evidence type="ECO:0000256" key="4">
    <source>
        <dbReference type="ARBA" id="ARBA00022763"/>
    </source>
</evidence>
<evidence type="ECO:0000256" key="11">
    <source>
        <dbReference type="ARBA" id="ARBA00023204"/>
    </source>
</evidence>
<dbReference type="Gene3D" id="1.10.30.20">
    <property type="entry name" value="Bacterial XPD DNA helicase, FeS cluster domain"/>
    <property type="match status" value="1"/>
</dbReference>
<keyword evidence="12" id="KW-0413">Isomerase</keyword>
<name>A0ABR9S2J3_9BURK</name>
<keyword evidence="4" id="KW-0227">DNA damage</keyword>
<dbReference type="SUPFAM" id="SSF52540">
    <property type="entry name" value="P-loop containing nucleoside triphosphate hydrolases"/>
    <property type="match status" value="2"/>
</dbReference>
<dbReference type="InterPro" id="IPR006554">
    <property type="entry name" value="Helicase-like_DEXD_c2"/>
</dbReference>
<keyword evidence="3" id="KW-0547">Nucleotide-binding</keyword>
<keyword evidence="16" id="KW-1185">Reference proteome</keyword>
<keyword evidence="6 15" id="KW-0347">Helicase</keyword>
<comment type="similarity">
    <text evidence="13">Belongs to the helicase family. DinG subfamily.</text>
</comment>
<dbReference type="InterPro" id="IPR042493">
    <property type="entry name" value="XPD_DNA_FeS"/>
</dbReference>